<name>A0ABU7K4Q1_9ACTN</name>
<evidence type="ECO:0000313" key="1">
    <source>
        <dbReference type="EMBL" id="MEE2036824.1"/>
    </source>
</evidence>
<evidence type="ECO:0000313" key="2">
    <source>
        <dbReference type="Proteomes" id="UP001356095"/>
    </source>
</evidence>
<dbReference type="Proteomes" id="UP001356095">
    <property type="component" value="Unassembled WGS sequence"/>
</dbReference>
<reference evidence="1 2" key="1">
    <citation type="submission" date="2023-08" db="EMBL/GenBank/DDBJ databases">
        <authorList>
            <person name="Girao M."/>
            <person name="Carvalho M.F."/>
        </authorList>
    </citation>
    <scope>NUCLEOTIDE SEQUENCE [LARGE SCALE GENOMIC DNA]</scope>
    <source>
        <strain evidence="1 2">CT-R113</strain>
    </source>
</reference>
<proteinExistence type="predicted"/>
<dbReference type="EMBL" id="JAUZMY010000004">
    <property type="protein sequence ID" value="MEE2036824.1"/>
    <property type="molecule type" value="Genomic_DNA"/>
</dbReference>
<comment type="caution">
    <text evidence="1">The sequence shown here is derived from an EMBL/GenBank/DDBJ whole genome shotgun (WGS) entry which is preliminary data.</text>
</comment>
<sequence length="61" mass="6589">MSTLEMKLVELEEEFDATFTGDAWVEGPAASDESIREIGGADVREISMDLGTLGGSRPRTN</sequence>
<organism evidence="1 2">
    <name type="scientific">Nocardiopsis codii</name>
    <dbReference type="NCBI Taxonomy" id="3065942"/>
    <lineage>
        <taxon>Bacteria</taxon>
        <taxon>Bacillati</taxon>
        <taxon>Actinomycetota</taxon>
        <taxon>Actinomycetes</taxon>
        <taxon>Streptosporangiales</taxon>
        <taxon>Nocardiopsidaceae</taxon>
        <taxon>Nocardiopsis</taxon>
    </lineage>
</organism>
<keyword evidence="2" id="KW-1185">Reference proteome</keyword>
<accession>A0ABU7K4Q1</accession>
<dbReference type="RefSeq" id="WP_330090621.1">
    <property type="nucleotide sequence ID" value="NZ_JAUZMY010000004.1"/>
</dbReference>
<protein>
    <submittedName>
        <fullName evidence="1">Uncharacterized protein</fullName>
    </submittedName>
</protein>
<gene>
    <name evidence="1" type="ORF">Q8791_06265</name>
</gene>